<dbReference type="RefSeq" id="WP_250098451.1">
    <property type="nucleotide sequence ID" value="NZ_JAKRYL010000032.1"/>
</dbReference>
<sequence>MNIFFDVSWQLFHFLLIGILIIGVTVMLRYFIKNKFVLLGVMVTLILGTIFVIDQTKYTTFKELFSEHLNEENEVRSISIAVNDLSGDRPETVARTTIDDDSLINDILKDFEEIKLKKDEDVRFLSRRYTIGITANKEIRENFSKTTTKYIEIDDKYLDEYRIITNANHLKTIESLVE</sequence>
<evidence type="ECO:0000313" key="2">
    <source>
        <dbReference type="EMBL" id="MCL7749592.1"/>
    </source>
</evidence>
<keyword evidence="1" id="KW-1133">Transmembrane helix</keyword>
<keyword evidence="1" id="KW-0472">Membrane</keyword>
<feature type="transmembrane region" description="Helical" evidence="1">
    <location>
        <begin position="12"/>
        <end position="31"/>
    </location>
</feature>
<evidence type="ECO:0000313" key="3">
    <source>
        <dbReference type="Proteomes" id="UP001139150"/>
    </source>
</evidence>
<organism evidence="2 3">
    <name type="scientific">Halalkalibacter alkaliphilus</name>
    <dbReference type="NCBI Taxonomy" id="2917993"/>
    <lineage>
        <taxon>Bacteria</taxon>
        <taxon>Bacillati</taxon>
        <taxon>Bacillota</taxon>
        <taxon>Bacilli</taxon>
        <taxon>Bacillales</taxon>
        <taxon>Bacillaceae</taxon>
        <taxon>Halalkalibacter</taxon>
    </lineage>
</organism>
<proteinExistence type="predicted"/>
<keyword evidence="3" id="KW-1185">Reference proteome</keyword>
<feature type="transmembrane region" description="Helical" evidence="1">
    <location>
        <begin position="36"/>
        <end position="53"/>
    </location>
</feature>
<accession>A0A9X2CWF8</accession>
<protein>
    <submittedName>
        <fullName evidence="2">Uncharacterized protein</fullName>
    </submittedName>
</protein>
<gene>
    <name evidence="2" type="ORF">MF646_20965</name>
</gene>
<evidence type="ECO:0000256" key="1">
    <source>
        <dbReference type="SAM" id="Phobius"/>
    </source>
</evidence>
<comment type="caution">
    <text evidence="2">The sequence shown here is derived from an EMBL/GenBank/DDBJ whole genome shotgun (WGS) entry which is preliminary data.</text>
</comment>
<dbReference type="Proteomes" id="UP001139150">
    <property type="component" value="Unassembled WGS sequence"/>
</dbReference>
<reference evidence="2" key="1">
    <citation type="submission" date="2022-02" db="EMBL/GenBank/DDBJ databases">
        <title>Halalkalibacter sp. nov. isolated from Lonar Lake, India.</title>
        <authorList>
            <person name="Joshi A."/>
            <person name="Thite S."/>
            <person name="Lodha T."/>
        </authorList>
    </citation>
    <scope>NUCLEOTIDE SEQUENCE</scope>
    <source>
        <strain evidence="2">MEB205</strain>
    </source>
</reference>
<dbReference type="EMBL" id="JAKRYL010000032">
    <property type="protein sequence ID" value="MCL7749592.1"/>
    <property type="molecule type" value="Genomic_DNA"/>
</dbReference>
<keyword evidence="1" id="KW-0812">Transmembrane</keyword>
<name>A0A9X2CWF8_9BACI</name>
<dbReference type="AlphaFoldDB" id="A0A9X2CWF8"/>